<dbReference type="GO" id="GO:0005886">
    <property type="term" value="C:plasma membrane"/>
    <property type="evidence" value="ECO:0007669"/>
    <property type="project" value="UniProtKB-SubCell"/>
</dbReference>
<evidence type="ECO:0000256" key="3">
    <source>
        <dbReference type="ARBA" id="ARBA00022475"/>
    </source>
</evidence>
<dbReference type="RefSeq" id="WP_006334393.1">
    <property type="nucleotide sequence ID" value="NZ_BAHC01000125.1"/>
</dbReference>
<dbReference type="Pfam" id="PF00528">
    <property type="entry name" value="BPD_transp_1"/>
    <property type="match status" value="1"/>
</dbReference>
<dbReference type="PANTHER" id="PTHR43005">
    <property type="entry name" value="BLR7065 PROTEIN"/>
    <property type="match status" value="1"/>
</dbReference>
<keyword evidence="3" id="KW-1003">Cell membrane</keyword>
<evidence type="ECO:0000256" key="4">
    <source>
        <dbReference type="ARBA" id="ARBA00022692"/>
    </source>
</evidence>
<dbReference type="PROSITE" id="PS50928">
    <property type="entry name" value="ABC_TM1"/>
    <property type="match status" value="1"/>
</dbReference>
<feature type="transmembrane region" description="Helical" evidence="7">
    <location>
        <begin position="156"/>
        <end position="180"/>
    </location>
</feature>
<organism evidence="10 11">
    <name type="scientific">Gordonia rhizosphera NBRC 16068</name>
    <dbReference type="NCBI Taxonomy" id="1108045"/>
    <lineage>
        <taxon>Bacteria</taxon>
        <taxon>Bacillati</taxon>
        <taxon>Actinomycetota</taxon>
        <taxon>Actinomycetes</taxon>
        <taxon>Mycobacteriales</taxon>
        <taxon>Gordoniaceae</taxon>
        <taxon>Gordonia</taxon>
    </lineage>
</organism>
<evidence type="ECO:0000256" key="8">
    <source>
        <dbReference type="SAM" id="MobiDB-lite"/>
    </source>
</evidence>
<evidence type="ECO:0000256" key="6">
    <source>
        <dbReference type="ARBA" id="ARBA00023136"/>
    </source>
</evidence>
<evidence type="ECO:0000256" key="5">
    <source>
        <dbReference type="ARBA" id="ARBA00022989"/>
    </source>
</evidence>
<evidence type="ECO:0000313" key="11">
    <source>
        <dbReference type="Proteomes" id="UP000008363"/>
    </source>
</evidence>
<keyword evidence="6 7" id="KW-0472">Membrane</keyword>
<feature type="region of interest" description="Disordered" evidence="8">
    <location>
        <begin position="1"/>
        <end position="33"/>
    </location>
</feature>
<dbReference type="STRING" id="1108045.GORHZ_125_00110"/>
<gene>
    <name evidence="10" type="ORF">GORHZ_125_00110</name>
</gene>
<comment type="subcellular location">
    <subcellularLocation>
        <location evidence="1 7">Cell membrane</location>
        <topology evidence="1 7">Multi-pass membrane protein</topology>
    </subcellularLocation>
</comment>
<protein>
    <submittedName>
        <fullName evidence="10">Putative ABC transporter permease protein</fullName>
    </submittedName>
</protein>
<keyword evidence="5 7" id="KW-1133">Transmembrane helix</keyword>
<keyword evidence="4 7" id="KW-0812">Transmembrane</keyword>
<dbReference type="InterPro" id="IPR035906">
    <property type="entry name" value="MetI-like_sf"/>
</dbReference>
<dbReference type="GO" id="GO:0055085">
    <property type="term" value="P:transmembrane transport"/>
    <property type="evidence" value="ECO:0007669"/>
    <property type="project" value="InterPro"/>
</dbReference>
<dbReference type="OrthoDB" id="9804439at2"/>
<feature type="transmembrane region" description="Helical" evidence="7">
    <location>
        <begin position="118"/>
        <end position="144"/>
    </location>
</feature>
<dbReference type="eggNOG" id="COG1175">
    <property type="taxonomic scope" value="Bacteria"/>
</dbReference>
<reference evidence="10 11" key="1">
    <citation type="submission" date="2012-08" db="EMBL/GenBank/DDBJ databases">
        <title>Whole genome shotgun sequence of Gordonia rhizosphera NBRC 16068.</title>
        <authorList>
            <person name="Takarada H."/>
            <person name="Isaki S."/>
            <person name="Hosoyama A."/>
            <person name="Tsuchikane K."/>
            <person name="Katsumata H."/>
            <person name="Baba S."/>
            <person name="Ohji S."/>
            <person name="Yamazaki S."/>
            <person name="Fujita N."/>
        </authorList>
    </citation>
    <scope>NUCLEOTIDE SEQUENCE [LARGE SCALE GENOMIC DNA]</scope>
    <source>
        <strain evidence="10 11">NBRC 16068</strain>
    </source>
</reference>
<dbReference type="EMBL" id="BAHC01000125">
    <property type="protein sequence ID" value="GAB91128.1"/>
    <property type="molecule type" value="Genomic_DNA"/>
</dbReference>
<keyword evidence="11" id="KW-1185">Reference proteome</keyword>
<evidence type="ECO:0000256" key="1">
    <source>
        <dbReference type="ARBA" id="ARBA00004651"/>
    </source>
</evidence>
<dbReference type="InterPro" id="IPR000515">
    <property type="entry name" value="MetI-like"/>
</dbReference>
<evidence type="ECO:0000256" key="7">
    <source>
        <dbReference type="RuleBase" id="RU363032"/>
    </source>
</evidence>
<evidence type="ECO:0000259" key="9">
    <source>
        <dbReference type="PROSITE" id="PS50928"/>
    </source>
</evidence>
<dbReference type="PANTHER" id="PTHR43005:SF1">
    <property type="entry name" value="SPERMIDINE_PUTRESCINE TRANSPORT SYSTEM PERMEASE PROTEIN"/>
    <property type="match status" value="1"/>
</dbReference>
<feature type="transmembrane region" description="Helical" evidence="7">
    <location>
        <begin position="206"/>
        <end position="231"/>
    </location>
</feature>
<accession>K6V4N4</accession>
<dbReference type="AlphaFoldDB" id="K6V4N4"/>
<comment type="caution">
    <text evidence="10">The sequence shown here is derived from an EMBL/GenBank/DDBJ whole genome shotgun (WGS) entry which is preliminary data.</text>
</comment>
<evidence type="ECO:0000256" key="2">
    <source>
        <dbReference type="ARBA" id="ARBA00022448"/>
    </source>
</evidence>
<dbReference type="Proteomes" id="UP000008363">
    <property type="component" value="Unassembled WGS sequence"/>
</dbReference>
<evidence type="ECO:0000313" key="10">
    <source>
        <dbReference type="EMBL" id="GAB91128.1"/>
    </source>
</evidence>
<feature type="transmembrane region" description="Helical" evidence="7">
    <location>
        <begin position="309"/>
        <end position="328"/>
    </location>
</feature>
<keyword evidence="2 7" id="KW-0813">Transport</keyword>
<comment type="similarity">
    <text evidence="7">Belongs to the binding-protein-dependent transport system permease family.</text>
</comment>
<feature type="domain" description="ABC transmembrane type-1" evidence="9">
    <location>
        <begin position="123"/>
        <end position="327"/>
    </location>
</feature>
<proteinExistence type="inferred from homology"/>
<sequence length="346" mass="37668">MTTRIESPPHLSDETPTPNVAGGDTAPAIPTRRRRKRSLAVPALIAPTAILLAIVIGYPVISAIVMSFRGDPTIDTAIGRFVGQGWVGLANYKHWILQQCTDASGQTVSCPEGTLGSLFWVSVFVTLFFAVVTVTLEVGLGLWFANIMHRTMRGRALIRTSVLVAWAIPTAVSAKLWAYIFAYDGIANRLLGTHILWTSEVWPSRFAVVIADVWKTTPFVALLILAGLQMIPRETYEAARVDGASRWQQFRYITLPLIKPAIVVAVLFRALDALRMYDLPAIMTGGGDGSTTTLSILVVDQMRQGFNSASALSTITFGLVFLIAWLLVKTLSINVVATQNAQRKGA</sequence>
<name>K6V4N4_9ACTN</name>
<dbReference type="Gene3D" id="1.10.3720.10">
    <property type="entry name" value="MetI-like"/>
    <property type="match status" value="1"/>
</dbReference>
<feature type="transmembrane region" description="Helical" evidence="7">
    <location>
        <begin position="39"/>
        <end position="61"/>
    </location>
</feature>
<dbReference type="SUPFAM" id="SSF161098">
    <property type="entry name" value="MetI-like"/>
    <property type="match status" value="1"/>
</dbReference>
<dbReference type="CDD" id="cd06261">
    <property type="entry name" value="TM_PBP2"/>
    <property type="match status" value="1"/>
</dbReference>
<feature type="transmembrane region" description="Helical" evidence="7">
    <location>
        <begin position="252"/>
        <end position="271"/>
    </location>
</feature>